<evidence type="ECO:0000256" key="2">
    <source>
        <dbReference type="ARBA" id="ARBA00009928"/>
    </source>
</evidence>
<proteinExistence type="inferred from homology"/>
<dbReference type="InterPro" id="IPR022739">
    <property type="entry name" value="Polyphenol_oxidase_cen"/>
</dbReference>
<dbReference type="InterPro" id="IPR008922">
    <property type="entry name" value="Di-copper_centre_dom_sf"/>
</dbReference>
<dbReference type="InterPro" id="IPR050316">
    <property type="entry name" value="Tyrosinase/Hemocyanin"/>
</dbReference>
<evidence type="ECO:0000259" key="6">
    <source>
        <dbReference type="PROSITE" id="PS00497"/>
    </source>
</evidence>
<dbReference type="EMBL" id="SWLB01000007">
    <property type="protein sequence ID" value="KAF3336412.1"/>
    <property type="molecule type" value="Genomic_DNA"/>
</dbReference>
<keyword evidence="3" id="KW-0479">Metal-binding</keyword>
<dbReference type="PRINTS" id="PR00092">
    <property type="entry name" value="TYROSINASE"/>
</dbReference>
<comment type="cofactor">
    <cofactor evidence="1">
        <name>Cu(2+)</name>
        <dbReference type="ChEBI" id="CHEBI:29036"/>
    </cofactor>
</comment>
<evidence type="ECO:0000256" key="3">
    <source>
        <dbReference type="ARBA" id="ARBA00022723"/>
    </source>
</evidence>
<evidence type="ECO:0000256" key="1">
    <source>
        <dbReference type="ARBA" id="ARBA00001973"/>
    </source>
</evidence>
<dbReference type="InterPro" id="IPR002227">
    <property type="entry name" value="Tyrosinase_Cu-bd"/>
</dbReference>
<evidence type="ECO:0000313" key="7">
    <source>
        <dbReference type="EMBL" id="KAF3336412.1"/>
    </source>
</evidence>
<dbReference type="PROSITE" id="PS00497">
    <property type="entry name" value="TYROSINASE_1"/>
    <property type="match status" value="1"/>
</dbReference>
<dbReference type="GO" id="GO:0004097">
    <property type="term" value="F:catechol oxidase activity"/>
    <property type="evidence" value="ECO:0007669"/>
    <property type="project" value="InterPro"/>
</dbReference>
<dbReference type="AlphaFoldDB" id="A0A833RDF0"/>
<dbReference type="GO" id="GO:0046872">
    <property type="term" value="F:metal ion binding"/>
    <property type="evidence" value="ECO:0007669"/>
    <property type="project" value="UniProtKB-KW"/>
</dbReference>
<dbReference type="PANTHER" id="PTHR11474">
    <property type="entry name" value="TYROSINASE FAMILY MEMBER"/>
    <property type="match status" value="1"/>
</dbReference>
<dbReference type="Pfam" id="PF12142">
    <property type="entry name" value="PPO1_DWL"/>
    <property type="match status" value="1"/>
</dbReference>
<comment type="similarity">
    <text evidence="2">Belongs to the tyrosinase family.</text>
</comment>
<evidence type="ECO:0000256" key="4">
    <source>
        <dbReference type="ARBA" id="ARBA00023002"/>
    </source>
</evidence>
<protein>
    <submittedName>
        <fullName evidence="7">Polyphenol oxidase</fullName>
    </submittedName>
</protein>
<organism evidence="7 8">
    <name type="scientific">Carex littledalei</name>
    <dbReference type="NCBI Taxonomy" id="544730"/>
    <lineage>
        <taxon>Eukaryota</taxon>
        <taxon>Viridiplantae</taxon>
        <taxon>Streptophyta</taxon>
        <taxon>Embryophyta</taxon>
        <taxon>Tracheophyta</taxon>
        <taxon>Spermatophyta</taxon>
        <taxon>Magnoliopsida</taxon>
        <taxon>Liliopsida</taxon>
        <taxon>Poales</taxon>
        <taxon>Cyperaceae</taxon>
        <taxon>Cyperoideae</taxon>
        <taxon>Cariceae</taxon>
        <taxon>Carex</taxon>
        <taxon>Carex subgen. Euthyceras</taxon>
    </lineage>
</organism>
<dbReference type="Pfam" id="PF00264">
    <property type="entry name" value="Tyrosinase"/>
    <property type="match status" value="2"/>
</dbReference>
<name>A0A833RDF0_9POAL</name>
<dbReference type="OrthoDB" id="6132182at2759"/>
<dbReference type="Proteomes" id="UP000623129">
    <property type="component" value="Unassembled WGS sequence"/>
</dbReference>
<accession>A0A833RDF0</accession>
<keyword evidence="5" id="KW-0186">Copper</keyword>
<reference evidence="7" key="1">
    <citation type="submission" date="2020-01" db="EMBL/GenBank/DDBJ databases">
        <title>Genome sequence of Kobresia littledalei, the first chromosome-level genome in the family Cyperaceae.</title>
        <authorList>
            <person name="Qu G."/>
        </authorList>
    </citation>
    <scope>NUCLEOTIDE SEQUENCE</scope>
    <source>
        <strain evidence="7">C.B.Clarke</strain>
        <tissue evidence="7">Leaf</tissue>
    </source>
</reference>
<evidence type="ECO:0000313" key="8">
    <source>
        <dbReference type="Proteomes" id="UP000623129"/>
    </source>
</evidence>
<evidence type="ECO:0000256" key="5">
    <source>
        <dbReference type="ARBA" id="ARBA00023008"/>
    </source>
</evidence>
<comment type="caution">
    <text evidence="7">The sequence shown here is derived from an EMBL/GenBank/DDBJ whole genome shotgun (WGS) entry which is preliminary data.</text>
</comment>
<sequence>MQNCHGATKGVPKNEEADQCCPPYKTAEIVDYDFPRTPLRVRRPAHEVKDDKQYMKKYTEAVRKMKELDKDHPWNFYQQALIHCAYCNGAYDQVGYKDVPLQVHYSWNFLPWHRYYLHFFERILGRLIDDDTFTLPFWNFDVKEGMSVPEIFTSDPTSPLYNANSLQLPGLFMEDPLRAGEPYLNKGAGGLESIHSGIHQFVGPLGGDHTDMGNFATTAKDCVFYSLHANVDRLWHLYRNFRGNRVEFNEPDWLESSYIFYDENERVVRVKVKIDIYTKISVQPN</sequence>
<feature type="domain" description="Tyrosinase copper-binding" evidence="6">
    <location>
        <begin position="104"/>
        <end position="121"/>
    </location>
</feature>
<dbReference type="SMR" id="A0A833RDF0"/>
<dbReference type="PANTHER" id="PTHR11474:SF76">
    <property type="entry name" value="SHKT DOMAIN-CONTAINING PROTEIN"/>
    <property type="match status" value="1"/>
</dbReference>
<dbReference type="Gene3D" id="1.10.1280.10">
    <property type="entry name" value="Di-copper center containing domain from catechol oxidase"/>
    <property type="match status" value="2"/>
</dbReference>
<gene>
    <name evidence="7" type="ORF">FCM35_KLT18998</name>
</gene>
<keyword evidence="8" id="KW-1185">Reference proteome</keyword>
<dbReference type="SUPFAM" id="SSF48056">
    <property type="entry name" value="Di-copper centre-containing domain"/>
    <property type="match status" value="1"/>
</dbReference>
<keyword evidence="4" id="KW-0560">Oxidoreductase</keyword>